<evidence type="ECO:0000313" key="1">
    <source>
        <dbReference type="EMBL" id="GMR38950.1"/>
    </source>
</evidence>
<name>A0AAN4ZJT3_9BILA</name>
<organism evidence="1 2">
    <name type="scientific">Pristionchus mayeri</name>
    <dbReference type="NCBI Taxonomy" id="1317129"/>
    <lineage>
        <taxon>Eukaryota</taxon>
        <taxon>Metazoa</taxon>
        <taxon>Ecdysozoa</taxon>
        <taxon>Nematoda</taxon>
        <taxon>Chromadorea</taxon>
        <taxon>Rhabditida</taxon>
        <taxon>Rhabditina</taxon>
        <taxon>Diplogasteromorpha</taxon>
        <taxon>Diplogasteroidea</taxon>
        <taxon>Neodiplogasteridae</taxon>
        <taxon>Pristionchus</taxon>
    </lineage>
</organism>
<reference evidence="2" key="1">
    <citation type="submission" date="2022-10" db="EMBL/GenBank/DDBJ databases">
        <title>Genome assembly of Pristionchus species.</title>
        <authorList>
            <person name="Yoshida K."/>
            <person name="Sommer R.J."/>
        </authorList>
    </citation>
    <scope>NUCLEOTIDE SEQUENCE [LARGE SCALE GENOMIC DNA]</scope>
    <source>
        <strain evidence="2">RS5460</strain>
    </source>
</reference>
<sequence length="74" mass="7842">LLSVGAAGKGTKISPGGDHYKHINANAVSKAVHAEGSELYSNLCKIAYCHGQQVSDCYEQCEKLGPKTIPDPQN</sequence>
<feature type="non-terminal residue" evidence="1">
    <location>
        <position position="1"/>
    </location>
</feature>
<evidence type="ECO:0000313" key="2">
    <source>
        <dbReference type="Proteomes" id="UP001328107"/>
    </source>
</evidence>
<gene>
    <name evidence="1" type="ORF">PMAYCL1PPCAC_09145</name>
</gene>
<dbReference type="EMBL" id="BTRK01000002">
    <property type="protein sequence ID" value="GMR38950.1"/>
    <property type="molecule type" value="Genomic_DNA"/>
</dbReference>
<keyword evidence="2" id="KW-1185">Reference proteome</keyword>
<comment type="caution">
    <text evidence="1">The sequence shown here is derived from an EMBL/GenBank/DDBJ whole genome shotgun (WGS) entry which is preliminary data.</text>
</comment>
<dbReference type="Proteomes" id="UP001328107">
    <property type="component" value="Unassembled WGS sequence"/>
</dbReference>
<protein>
    <submittedName>
        <fullName evidence="1">Uncharacterized protein</fullName>
    </submittedName>
</protein>
<proteinExistence type="predicted"/>
<accession>A0AAN4ZJT3</accession>
<dbReference type="AlphaFoldDB" id="A0AAN4ZJT3"/>
<feature type="non-terminal residue" evidence="1">
    <location>
        <position position="74"/>
    </location>
</feature>